<accession>A0A8D9D8D8</accession>
<name>A0A8D9D8D8_BRACM</name>
<proteinExistence type="predicted"/>
<reference evidence="1 2" key="1">
    <citation type="submission" date="2021-07" db="EMBL/GenBank/DDBJ databases">
        <authorList>
            <consortium name="Genoscope - CEA"/>
            <person name="William W."/>
        </authorList>
    </citation>
    <scope>NUCLEOTIDE SEQUENCE [LARGE SCALE GENOMIC DNA]</scope>
</reference>
<dbReference type="Gramene" id="A06p21380.2_BraZ1">
    <property type="protein sequence ID" value="A06p21380.2_BraZ1.CDS.1"/>
    <property type="gene ID" value="A06g21380.2_BraZ1"/>
</dbReference>
<organism evidence="1 2">
    <name type="scientific">Brassica campestris</name>
    <name type="common">Field mustard</name>
    <dbReference type="NCBI Taxonomy" id="3711"/>
    <lineage>
        <taxon>Eukaryota</taxon>
        <taxon>Viridiplantae</taxon>
        <taxon>Streptophyta</taxon>
        <taxon>Embryophyta</taxon>
        <taxon>Tracheophyta</taxon>
        <taxon>Spermatophyta</taxon>
        <taxon>Magnoliopsida</taxon>
        <taxon>eudicotyledons</taxon>
        <taxon>Gunneridae</taxon>
        <taxon>Pentapetalae</taxon>
        <taxon>rosids</taxon>
        <taxon>malvids</taxon>
        <taxon>Brassicales</taxon>
        <taxon>Brassicaceae</taxon>
        <taxon>Brassiceae</taxon>
        <taxon>Brassica</taxon>
    </lineage>
</organism>
<gene>
    <name evidence="1" type="ORF">BRAPAZ1V2_A06P21380.2</name>
</gene>
<dbReference type="EMBL" id="LS974622">
    <property type="protein sequence ID" value="CAG7869898.1"/>
    <property type="molecule type" value="Genomic_DNA"/>
</dbReference>
<dbReference type="Proteomes" id="UP000694005">
    <property type="component" value="Chromosome A06"/>
</dbReference>
<sequence length="82" mass="9318">MTINLQLVTPPMMNSPDELENKASYPGDRAISIHKSSTGKTMAEKIPRNAITEAIWKGRSRSNLKVDDKERDKLTDQYKLSR</sequence>
<dbReference type="AlphaFoldDB" id="A0A8D9D8D8"/>
<protein>
    <submittedName>
        <fullName evidence="1">Uncharacterized protein</fullName>
    </submittedName>
</protein>
<evidence type="ECO:0000313" key="2">
    <source>
        <dbReference type="Proteomes" id="UP000694005"/>
    </source>
</evidence>
<evidence type="ECO:0000313" key="1">
    <source>
        <dbReference type="EMBL" id="CAG7869898.1"/>
    </source>
</evidence>